<accession>A0ABC8TLM3</accession>
<dbReference type="EMBL" id="CAUOFW020005377">
    <property type="protein sequence ID" value="CAK9169826.1"/>
    <property type="molecule type" value="Genomic_DNA"/>
</dbReference>
<gene>
    <name evidence="5" type="ORF">ILEXP_LOCUS39300</name>
</gene>
<dbReference type="NCBIfam" id="TIGR01614">
    <property type="entry name" value="PME_inhib"/>
    <property type="match status" value="1"/>
</dbReference>
<evidence type="ECO:0000256" key="1">
    <source>
        <dbReference type="ARBA" id="ARBA00022729"/>
    </source>
</evidence>
<dbReference type="FunFam" id="1.20.140.40:FF:000002">
    <property type="entry name" value="Putative invertase inhibitor"/>
    <property type="match status" value="1"/>
</dbReference>
<reference evidence="5 6" key="1">
    <citation type="submission" date="2024-02" db="EMBL/GenBank/DDBJ databases">
        <authorList>
            <person name="Vignale AGUSTIN F."/>
            <person name="Sosa J E."/>
            <person name="Modenutti C."/>
        </authorList>
    </citation>
    <scope>NUCLEOTIDE SEQUENCE [LARGE SCALE GENOMIC DNA]</scope>
</reference>
<dbReference type="InterPro" id="IPR006501">
    <property type="entry name" value="Pectinesterase_inhib_dom"/>
</dbReference>
<comment type="caution">
    <text evidence="5">The sequence shown here is derived from an EMBL/GenBank/DDBJ whole genome shotgun (WGS) entry which is preliminary data.</text>
</comment>
<dbReference type="AlphaFoldDB" id="A0ABC8TLM3"/>
<dbReference type="Gene3D" id="1.20.140.40">
    <property type="entry name" value="Invertase/pectin methylesterase inhibitor family protein"/>
    <property type="match status" value="1"/>
</dbReference>
<keyword evidence="2" id="KW-1015">Disulfide bond</keyword>
<dbReference type="PANTHER" id="PTHR35357:SF17">
    <property type="entry name" value="PECTINESTERASE INHIBITOR 12"/>
    <property type="match status" value="1"/>
</dbReference>
<keyword evidence="6" id="KW-1185">Reference proteome</keyword>
<proteinExistence type="inferred from homology"/>
<sequence>MVLNLTQTTHKELKPLTFPHRKVEVLPVGNLGLSKNLIHDTCKSIAQNDPNINYNFCTTSLQAAPASQCAGLRGLGMISIRLIRYNLTDTRCKIKHLLQIKKLDPFVRACLDDCYELYDDAIPSIKQAMKHYNSKQFVDANMAIGSVLDAASTCEDGFKDKKGVVSPLTKRNNDTFQLSALALSAMQIIQTSLH</sequence>
<evidence type="ECO:0000313" key="6">
    <source>
        <dbReference type="Proteomes" id="UP001642360"/>
    </source>
</evidence>
<dbReference type="Proteomes" id="UP001642360">
    <property type="component" value="Unassembled WGS sequence"/>
</dbReference>
<evidence type="ECO:0000313" key="5">
    <source>
        <dbReference type="EMBL" id="CAK9169826.1"/>
    </source>
</evidence>
<dbReference type="PANTHER" id="PTHR35357">
    <property type="entry name" value="OS02G0537100 PROTEIN"/>
    <property type="match status" value="1"/>
</dbReference>
<evidence type="ECO:0000256" key="3">
    <source>
        <dbReference type="ARBA" id="ARBA00038471"/>
    </source>
</evidence>
<keyword evidence="1" id="KW-0732">Signal</keyword>
<dbReference type="InterPro" id="IPR034088">
    <property type="entry name" value="Pla_a_1-like"/>
</dbReference>
<dbReference type="Pfam" id="PF04043">
    <property type="entry name" value="PMEI"/>
    <property type="match status" value="1"/>
</dbReference>
<evidence type="ECO:0000256" key="2">
    <source>
        <dbReference type="ARBA" id="ARBA00023157"/>
    </source>
</evidence>
<evidence type="ECO:0000259" key="4">
    <source>
        <dbReference type="SMART" id="SM00856"/>
    </source>
</evidence>
<dbReference type="SMART" id="SM00856">
    <property type="entry name" value="PMEI"/>
    <property type="match status" value="1"/>
</dbReference>
<name>A0ABC8TLM3_9AQUA</name>
<protein>
    <recommendedName>
        <fullName evidence="4">Pectinesterase inhibitor domain-containing protein</fullName>
    </recommendedName>
</protein>
<dbReference type="SUPFAM" id="SSF101148">
    <property type="entry name" value="Plant invertase/pectin methylesterase inhibitor"/>
    <property type="match status" value="1"/>
</dbReference>
<organism evidence="5 6">
    <name type="scientific">Ilex paraguariensis</name>
    <name type="common">yerba mate</name>
    <dbReference type="NCBI Taxonomy" id="185542"/>
    <lineage>
        <taxon>Eukaryota</taxon>
        <taxon>Viridiplantae</taxon>
        <taxon>Streptophyta</taxon>
        <taxon>Embryophyta</taxon>
        <taxon>Tracheophyta</taxon>
        <taxon>Spermatophyta</taxon>
        <taxon>Magnoliopsida</taxon>
        <taxon>eudicotyledons</taxon>
        <taxon>Gunneridae</taxon>
        <taxon>Pentapetalae</taxon>
        <taxon>asterids</taxon>
        <taxon>campanulids</taxon>
        <taxon>Aquifoliales</taxon>
        <taxon>Aquifoliaceae</taxon>
        <taxon>Ilex</taxon>
    </lineage>
</organism>
<dbReference type="InterPro" id="IPR035513">
    <property type="entry name" value="Invertase/methylesterase_inhib"/>
</dbReference>
<feature type="domain" description="Pectinesterase inhibitor" evidence="4">
    <location>
        <begin position="33"/>
        <end position="185"/>
    </location>
</feature>
<dbReference type="GO" id="GO:0005576">
    <property type="term" value="C:extracellular region"/>
    <property type="evidence" value="ECO:0007669"/>
    <property type="project" value="UniProtKB-ARBA"/>
</dbReference>
<comment type="similarity">
    <text evidence="3">Belongs to the PMEI family.</text>
</comment>
<dbReference type="CDD" id="cd15795">
    <property type="entry name" value="PMEI-Pla_a_1_like"/>
    <property type="match status" value="1"/>
</dbReference>